<keyword evidence="9 10" id="KW-0414">Isoprene biosynthesis</keyword>
<comment type="catalytic activity">
    <reaction evidence="10">
        <text>D-glyceraldehyde 3-phosphate + pyruvate + H(+) = 1-deoxy-D-xylulose 5-phosphate + CO2</text>
        <dbReference type="Rhea" id="RHEA:12605"/>
        <dbReference type="ChEBI" id="CHEBI:15361"/>
        <dbReference type="ChEBI" id="CHEBI:15378"/>
        <dbReference type="ChEBI" id="CHEBI:16526"/>
        <dbReference type="ChEBI" id="CHEBI:57792"/>
        <dbReference type="ChEBI" id="CHEBI:59776"/>
        <dbReference type="EC" id="2.2.1.7"/>
    </reaction>
</comment>
<feature type="binding site" evidence="10">
    <location>
        <position position="147"/>
    </location>
    <ligand>
        <name>Mg(2+)</name>
        <dbReference type="ChEBI" id="CHEBI:18420"/>
    </ligand>
</feature>
<dbReference type="HAMAP" id="MF_00315">
    <property type="entry name" value="DXP_synth"/>
    <property type="match status" value="1"/>
</dbReference>
<keyword evidence="13" id="KW-1185">Reference proteome</keyword>
<keyword evidence="5 10" id="KW-0479">Metal-binding</keyword>
<dbReference type="CDD" id="cd07033">
    <property type="entry name" value="TPP_PYR_DXS_TK_like"/>
    <property type="match status" value="1"/>
</dbReference>
<comment type="subunit">
    <text evidence="3 10">Homodimer.</text>
</comment>
<dbReference type="PROSITE" id="PS00801">
    <property type="entry name" value="TRANSKETOLASE_1"/>
    <property type="match status" value="1"/>
</dbReference>
<comment type="similarity">
    <text evidence="2 10">Belongs to the transketolase family. DXPS subfamily.</text>
</comment>
<keyword evidence="7 10" id="KW-0784">Thiamine biosynthesis</keyword>
<keyword evidence="8 10" id="KW-0786">Thiamine pyrophosphate</keyword>
<dbReference type="Pfam" id="PF02780">
    <property type="entry name" value="Transketolase_C"/>
    <property type="match status" value="1"/>
</dbReference>
<dbReference type="NCBIfam" id="NF003933">
    <property type="entry name" value="PRK05444.2-2"/>
    <property type="match status" value="1"/>
</dbReference>
<dbReference type="RefSeq" id="WP_161723024.1">
    <property type="nucleotide sequence ID" value="NZ_JAAAXI010000006.1"/>
</dbReference>
<dbReference type="InterPro" id="IPR009014">
    <property type="entry name" value="Transketo_C/PFOR_II"/>
</dbReference>
<sequence>MSTPLLDTIKTPDDLRRLPENQLRQVADELRSETISAVSVTGGHLGAGLGVVELTVALHYVFDTPRDRLIWDVGHQAYPHKILTGRRDRIRTLRQAGGLSGFTKRAESEYDPFGAAHSSTSISAGLGMAVARDLEGRQNNVIAVIGDGAMSAGMAYEAMNNAGAMHSRLIVILNDNDMSIAPPTGAMRSYLARLVSGGAYRGLRETAKQLAKKLPKFFYEKAQRAEEFARGFWTGGTLFEELGFYYVGPIDGHNLDHLLPILKNVRDSETGPILVHVVTKKGKGYAPAEAAADKYHGVVTFDVVTGAQTKAKANAPSYTKVFGESLVKEAAKDDKIVAITAAMPTGTGIDIFEKAFPDRTFDVGIAEQHAVTFAAGMATEGYKPFCAIYSTFLQRAYDQVVHDVAIQNLPVRFALDRAGLVGADGPTHAGSFDIAYLGCIPNMVVMAAADEAELVHMVATAAAYDDGPVAFRYPRGEGVGVDMPEQGVPLAIGKGRIVKEGSRIAILSLGTRLAEALKAAEELEARGLSTTVADARFAKPLDEEMILRLARDHEVLITVEEGSVGGFGSYVLQLLADKGALDRGALKVRSMVLPDTYLDQDKPERMYAKAGLDAPGIVTKVFEALGHEETRKARA</sequence>
<reference evidence="12 13" key="1">
    <citation type="submission" date="2020-01" db="EMBL/GenBank/DDBJ databases">
        <title>Microvirga sp. nov., an arsenate reduction bacterium isolated from Tibet hotspring sediments.</title>
        <authorList>
            <person name="Yuan C.-G."/>
        </authorList>
    </citation>
    <scope>NUCLEOTIDE SEQUENCE [LARGE SCALE GENOMIC DNA]</scope>
    <source>
        <strain evidence="12 13">SYSU G3D203</strain>
    </source>
</reference>
<organism evidence="12 13">
    <name type="scientific">Microvirga arsenatis</name>
    <dbReference type="NCBI Taxonomy" id="2692265"/>
    <lineage>
        <taxon>Bacteria</taxon>
        <taxon>Pseudomonadati</taxon>
        <taxon>Pseudomonadota</taxon>
        <taxon>Alphaproteobacteria</taxon>
        <taxon>Hyphomicrobiales</taxon>
        <taxon>Methylobacteriaceae</taxon>
        <taxon>Microvirga</taxon>
    </lineage>
</organism>
<dbReference type="NCBIfam" id="TIGR00204">
    <property type="entry name" value="dxs"/>
    <property type="match status" value="1"/>
</dbReference>
<comment type="cofactor">
    <cofactor evidence="10">
        <name>thiamine diphosphate</name>
        <dbReference type="ChEBI" id="CHEBI:58937"/>
    </cofactor>
    <text evidence="10">Binds 1 thiamine pyrophosphate per subunit.</text>
</comment>
<evidence type="ECO:0000313" key="13">
    <source>
        <dbReference type="Proteomes" id="UP000818323"/>
    </source>
</evidence>
<dbReference type="PANTHER" id="PTHR43322">
    <property type="entry name" value="1-D-DEOXYXYLULOSE 5-PHOSPHATE SYNTHASE-RELATED"/>
    <property type="match status" value="1"/>
</dbReference>
<dbReference type="InterPro" id="IPR049557">
    <property type="entry name" value="Transketolase_CS"/>
</dbReference>
<evidence type="ECO:0000256" key="9">
    <source>
        <dbReference type="ARBA" id="ARBA00023229"/>
    </source>
</evidence>
<evidence type="ECO:0000256" key="7">
    <source>
        <dbReference type="ARBA" id="ARBA00022977"/>
    </source>
</evidence>
<comment type="caution">
    <text evidence="12">The sequence shown here is derived from an EMBL/GenBank/DDBJ whole genome shotgun (WGS) entry which is preliminary data.</text>
</comment>
<dbReference type="InterPro" id="IPR005477">
    <property type="entry name" value="Dxylulose-5-P_synthase"/>
</dbReference>
<evidence type="ECO:0000256" key="10">
    <source>
        <dbReference type="HAMAP-Rule" id="MF_00315"/>
    </source>
</evidence>
<feature type="binding site" evidence="10">
    <location>
        <begin position="148"/>
        <end position="149"/>
    </location>
    <ligand>
        <name>thiamine diphosphate</name>
        <dbReference type="ChEBI" id="CHEBI:58937"/>
    </ligand>
</feature>
<dbReference type="InterPro" id="IPR005475">
    <property type="entry name" value="Transketolase-like_Pyr-bd"/>
</dbReference>
<dbReference type="SMART" id="SM00861">
    <property type="entry name" value="Transket_pyr"/>
    <property type="match status" value="1"/>
</dbReference>
<dbReference type="Pfam" id="PF13292">
    <property type="entry name" value="DXP_synthase_N"/>
    <property type="match status" value="1"/>
</dbReference>
<feature type="binding site" evidence="10">
    <location>
        <position position="285"/>
    </location>
    <ligand>
        <name>thiamine diphosphate</name>
        <dbReference type="ChEBI" id="CHEBI:58937"/>
    </ligand>
</feature>
<dbReference type="SUPFAM" id="SSF52518">
    <property type="entry name" value="Thiamin diphosphate-binding fold (THDP-binding)"/>
    <property type="match status" value="2"/>
</dbReference>
<dbReference type="PANTHER" id="PTHR43322:SF5">
    <property type="entry name" value="1-DEOXY-D-XYLULOSE-5-PHOSPHATE SYNTHASE, CHLOROPLASTIC"/>
    <property type="match status" value="1"/>
</dbReference>
<proteinExistence type="inferred from homology"/>
<dbReference type="EC" id="2.2.1.7" evidence="10"/>
<dbReference type="Gene3D" id="3.40.50.970">
    <property type="match status" value="2"/>
</dbReference>
<evidence type="ECO:0000256" key="1">
    <source>
        <dbReference type="ARBA" id="ARBA00004980"/>
    </source>
</evidence>
<feature type="domain" description="Transketolase-like pyrimidine-binding" evidence="11">
    <location>
        <begin position="316"/>
        <end position="481"/>
    </location>
</feature>
<evidence type="ECO:0000256" key="2">
    <source>
        <dbReference type="ARBA" id="ARBA00011081"/>
    </source>
</evidence>
<keyword evidence="4 10" id="KW-0808">Transferase</keyword>
<dbReference type="Gene3D" id="3.40.50.920">
    <property type="match status" value="1"/>
</dbReference>
<gene>
    <name evidence="10" type="primary">dxs</name>
    <name evidence="12" type="ORF">GR303_14845</name>
</gene>
<feature type="binding site" evidence="10">
    <location>
        <position position="75"/>
    </location>
    <ligand>
        <name>thiamine diphosphate</name>
        <dbReference type="ChEBI" id="CHEBI:58937"/>
    </ligand>
</feature>
<comment type="cofactor">
    <cofactor evidence="10">
        <name>Mg(2+)</name>
        <dbReference type="ChEBI" id="CHEBI:18420"/>
    </cofactor>
    <text evidence="10">Binds 1 Mg(2+) ion per subunit.</text>
</comment>
<evidence type="ECO:0000256" key="4">
    <source>
        <dbReference type="ARBA" id="ARBA00022679"/>
    </source>
</evidence>
<evidence type="ECO:0000256" key="8">
    <source>
        <dbReference type="ARBA" id="ARBA00023052"/>
    </source>
</evidence>
<name>A0ABW9YZ28_9HYPH</name>
<dbReference type="InterPro" id="IPR029061">
    <property type="entry name" value="THDP-binding"/>
</dbReference>
<feature type="binding site" evidence="10">
    <location>
        <position position="176"/>
    </location>
    <ligand>
        <name>Mg(2+)</name>
        <dbReference type="ChEBI" id="CHEBI:18420"/>
    </ligand>
</feature>
<evidence type="ECO:0000259" key="11">
    <source>
        <dbReference type="SMART" id="SM00861"/>
    </source>
</evidence>
<evidence type="ECO:0000256" key="3">
    <source>
        <dbReference type="ARBA" id="ARBA00011738"/>
    </source>
</evidence>
<feature type="binding site" evidence="10">
    <location>
        <position position="367"/>
    </location>
    <ligand>
        <name>thiamine diphosphate</name>
        <dbReference type="ChEBI" id="CHEBI:58937"/>
    </ligand>
</feature>
<accession>A0ABW9YZ28</accession>
<evidence type="ECO:0000313" key="12">
    <source>
        <dbReference type="EMBL" id="NBJ25636.1"/>
    </source>
</evidence>
<comment type="function">
    <text evidence="10">Catalyzes the acyloin condensation reaction between C atoms 2 and 3 of pyruvate and glyceraldehyde 3-phosphate to yield 1-deoxy-D-xylulose-5-phosphate (DXP).</text>
</comment>
<dbReference type="Pfam" id="PF02779">
    <property type="entry name" value="Transket_pyr"/>
    <property type="match status" value="1"/>
</dbReference>
<dbReference type="EMBL" id="JAAAXJ010000007">
    <property type="protein sequence ID" value="NBJ25636.1"/>
    <property type="molecule type" value="Genomic_DNA"/>
</dbReference>
<evidence type="ECO:0000256" key="5">
    <source>
        <dbReference type="ARBA" id="ARBA00022723"/>
    </source>
</evidence>
<dbReference type="InterPro" id="IPR033248">
    <property type="entry name" value="Transketolase_C"/>
</dbReference>
<dbReference type="GO" id="GO:0008661">
    <property type="term" value="F:1-deoxy-D-xylulose-5-phosphate synthase activity"/>
    <property type="evidence" value="ECO:0007669"/>
    <property type="project" value="UniProtKB-EC"/>
</dbReference>
<protein>
    <recommendedName>
        <fullName evidence="10">1-deoxy-D-xylulose-5-phosphate synthase</fullName>
        <ecNumber evidence="10">2.2.1.7</ecNumber>
    </recommendedName>
    <alternativeName>
        <fullName evidence="10">1-deoxyxylulose-5-phosphate synthase</fullName>
        <shortName evidence="10">DXP synthase</shortName>
        <shortName evidence="10">DXPS</shortName>
    </alternativeName>
</protein>
<dbReference type="InterPro" id="IPR020826">
    <property type="entry name" value="Transketolase_BS"/>
</dbReference>
<comment type="pathway">
    <text evidence="1 10">Metabolic intermediate biosynthesis; 1-deoxy-D-xylulose 5-phosphate biosynthesis; 1-deoxy-D-xylulose 5-phosphate from D-glyceraldehyde 3-phosphate and pyruvate: step 1/1.</text>
</comment>
<dbReference type="Proteomes" id="UP000818323">
    <property type="component" value="Unassembled WGS sequence"/>
</dbReference>
<keyword evidence="6 10" id="KW-0460">Magnesium</keyword>
<feature type="binding site" evidence="10">
    <location>
        <position position="176"/>
    </location>
    <ligand>
        <name>thiamine diphosphate</name>
        <dbReference type="ChEBI" id="CHEBI:58937"/>
    </ligand>
</feature>
<feature type="binding site" evidence="10">
    <location>
        <begin position="116"/>
        <end position="118"/>
    </location>
    <ligand>
        <name>thiamine diphosphate</name>
        <dbReference type="ChEBI" id="CHEBI:58937"/>
    </ligand>
</feature>
<dbReference type="SUPFAM" id="SSF52922">
    <property type="entry name" value="TK C-terminal domain-like"/>
    <property type="match status" value="1"/>
</dbReference>
<dbReference type="CDD" id="cd02007">
    <property type="entry name" value="TPP_DXS"/>
    <property type="match status" value="1"/>
</dbReference>
<dbReference type="PROSITE" id="PS00802">
    <property type="entry name" value="TRANSKETOLASE_2"/>
    <property type="match status" value="1"/>
</dbReference>
<evidence type="ECO:0000256" key="6">
    <source>
        <dbReference type="ARBA" id="ARBA00022842"/>
    </source>
</evidence>